<name>A0A225D788_9BACT</name>
<accession>A0A225D788</accession>
<protein>
    <submittedName>
        <fullName evidence="1">Uncharacterized protein</fullName>
    </submittedName>
</protein>
<proteinExistence type="predicted"/>
<gene>
    <name evidence="1" type="ORF">FRUB_09386</name>
</gene>
<dbReference type="AlphaFoldDB" id="A0A225D788"/>
<dbReference type="EMBL" id="NIDE01000017">
    <property type="protein sequence ID" value="OWK36823.1"/>
    <property type="molecule type" value="Genomic_DNA"/>
</dbReference>
<comment type="caution">
    <text evidence="1">The sequence shown here is derived from an EMBL/GenBank/DDBJ whole genome shotgun (WGS) entry which is preliminary data.</text>
</comment>
<organism evidence="1 2">
    <name type="scientific">Fimbriiglobus ruber</name>
    <dbReference type="NCBI Taxonomy" id="1908690"/>
    <lineage>
        <taxon>Bacteria</taxon>
        <taxon>Pseudomonadati</taxon>
        <taxon>Planctomycetota</taxon>
        <taxon>Planctomycetia</taxon>
        <taxon>Gemmatales</taxon>
        <taxon>Gemmataceae</taxon>
        <taxon>Fimbriiglobus</taxon>
    </lineage>
</organism>
<evidence type="ECO:0000313" key="2">
    <source>
        <dbReference type="Proteomes" id="UP000214646"/>
    </source>
</evidence>
<reference evidence="2" key="1">
    <citation type="submission" date="2017-06" db="EMBL/GenBank/DDBJ databases">
        <title>Genome analysis of Fimbriiglobus ruber SP5, the first member of the order Planctomycetales with confirmed chitinolytic capability.</title>
        <authorList>
            <person name="Ravin N.V."/>
            <person name="Rakitin A.L."/>
            <person name="Ivanova A.A."/>
            <person name="Beletsky A.V."/>
            <person name="Kulichevskaya I.S."/>
            <person name="Mardanov A.V."/>
            <person name="Dedysh S.N."/>
        </authorList>
    </citation>
    <scope>NUCLEOTIDE SEQUENCE [LARGE SCALE GENOMIC DNA]</scope>
    <source>
        <strain evidence="2">SP5</strain>
    </source>
</reference>
<evidence type="ECO:0000313" key="1">
    <source>
        <dbReference type="EMBL" id="OWK36823.1"/>
    </source>
</evidence>
<keyword evidence="2" id="KW-1185">Reference proteome</keyword>
<dbReference type="Proteomes" id="UP000214646">
    <property type="component" value="Unassembled WGS sequence"/>
</dbReference>
<sequence length="50" mass="5230">MEGRKHLTAIATAPALGGVGDPRRARAAAGRDERLAVGPKHLGRLMSLKV</sequence>